<evidence type="ECO:0000313" key="2">
    <source>
        <dbReference type="EMBL" id="GIY80257.1"/>
    </source>
</evidence>
<dbReference type="AlphaFoldDB" id="A0AAV4WBY0"/>
<dbReference type="EMBL" id="BPLQ01014490">
    <property type="protein sequence ID" value="GIY80257.1"/>
    <property type="molecule type" value="Genomic_DNA"/>
</dbReference>
<accession>A0AAV4WBY0</accession>
<dbReference type="Proteomes" id="UP001054837">
    <property type="component" value="Unassembled WGS sequence"/>
</dbReference>
<feature type="transmembrane region" description="Helical" evidence="1">
    <location>
        <begin position="199"/>
        <end position="218"/>
    </location>
</feature>
<keyword evidence="3" id="KW-1185">Reference proteome</keyword>
<organism evidence="2 3">
    <name type="scientific">Caerostris darwini</name>
    <dbReference type="NCBI Taxonomy" id="1538125"/>
    <lineage>
        <taxon>Eukaryota</taxon>
        <taxon>Metazoa</taxon>
        <taxon>Ecdysozoa</taxon>
        <taxon>Arthropoda</taxon>
        <taxon>Chelicerata</taxon>
        <taxon>Arachnida</taxon>
        <taxon>Araneae</taxon>
        <taxon>Araneomorphae</taxon>
        <taxon>Entelegynae</taxon>
        <taxon>Araneoidea</taxon>
        <taxon>Araneidae</taxon>
        <taxon>Caerostris</taxon>
    </lineage>
</organism>
<name>A0AAV4WBY0_9ARAC</name>
<feature type="transmembrane region" description="Helical" evidence="1">
    <location>
        <begin position="115"/>
        <end position="134"/>
    </location>
</feature>
<gene>
    <name evidence="2" type="ORF">CDAR_19271</name>
</gene>
<feature type="transmembrane region" description="Helical" evidence="1">
    <location>
        <begin position="255"/>
        <end position="272"/>
    </location>
</feature>
<evidence type="ECO:0000313" key="3">
    <source>
        <dbReference type="Proteomes" id="UP001054837"/>
    </source>
</evidence>
<comment type="caution">
    <text evidence="2">The sequence shown here is derived from an EMBL/GenBank/DDBJ whole genome shotgun (WGS) entry which is preliminary data.</text>
</comment>
<sequence>MTFGDPVFKERLNILKQLNMFKRKDTIFKNRDDDIFKDRERLMRILNQPNFPRSIIVDLEDLDDPSIEKNDSRNNCPCSVYLRCQLIYTFIFGLMTLLLYTRDVQKQKQNNEGSYSWLFMVALWIFGTICLFVSEHGKNTATHIRRMLEMVRNCLRWIYLCRCSEYLKFQLLCTFIFGTLTLLIYIHEKQKEQNNEGCYLWLFSFTLWIFGTIGLYVLEYRKNVPKHFRRVLWMVRHCLGRIYLFRCNDYLKCQFIYAFIWGPLTLILYMNHENLKELNVDSSYIWPLSLAAWIILELSLYIREHGQ</sequence>
<evidence type="ECO:0000256" key="1">
    <source>
        <dbReference type="SAM" id="Phobius"/>
    </source>
</evidence>
<feature type="transmembrane region" description="Helical" evidence="1">
    <location>
        <begin position="166"/>
        <end position="187"/>
    </location>
</feature>
<protein>
    <recommendedName>
        <fullName evidence="4">Gustatory receptor</fullName>
    </recommendedName>
</protein>
<keyword evidence="1" id="KW-0472">Membrane</keyword>
<proteinExistence type="predicted"/>
<reference evidence="2 3" key="1">
    <citation type="submission" date="2021-06" db="EMBL/GenBank/DDBJ databases">
        <title>Caerostris darwini draft genome.</title>
        <authorList>
            <person name="Kono N."/>
            <person name="Arakawa K."/>
        </authorList>
    </citation>
    <scope>NUCLEOTIDE SEQUENCE [LARGE SCALE GENOMIC DNA]</scope>
</reference>
<feature type="transmembrane region" description="Helical" evidence="1">
    <location>
        <begin position="284"/>
        <end position="302"/>
    </location>
</feature>
<evidence type="ECO:0008006" key="4">
    <source>
        <dbReference type="Google" id="ProtNLM"/>
    </source>
</evidence>
<feature type="transmembrane region" description="Helical" evidence="1">
    <location>
        <begin position="80"/>
        <end position="100"/>
    </location>
</feature>
<keyword evidence="1" id="KW-0812">Transmembrane</keyword>
<keyword evidence="1" id="KW-1133">Transmembrane helix</keyword>